<sequence length="37" mass="4580">REFAHWVNVKKMFKTHTFEQWLKIRGVNYDNNSQNVN</sequence>
<name>X1SCD7_9ZZZZ</name>
<feature type="non-terminal residue" evidence="1">
    <location>
        <position position="1"/>
    </location>
</feature>
<protein>
    <submittedName>
        <fullName evidence="1">Uncharacterized protein</fullName>
    </submittedName>
</protein>
<dbReference type="EMBL" id="BARW01007826">
    <property type="protein sequence ID" value="GAI76786.1"/>
    <property type="molecule type" value="Genomic_DNA"/>
</dbReference>
<organism evidence="1">
    <name type="scientific">marine sediment metagenome</name>
    <dbReference type="NCBI Taxonomy" id="412755"/>
    <lineage>
        <taxon>unclassified sequences</taxon>
        <taxon>metagenomes</taxon>
        <taxon>ecological metagenomes</taxon>
    </lineage>
</organism>
<comment type="caution">
    <text evidence="1">The sequence shown here is derived from an EMBL/GenBank/DDBJ whole genome shotgun (WGS) entry which is preliminary data.</text>
</comment>
<accession>X1SCD7</accession>
<proteinExistence type="predicted"/>
<evidence type="ECO:0000313" key="1">
    <source>
        <dbReference type="EMBL" id="GAI76786.1"/>
    </source>
</evidence>
<dbReference type="AlphaFoldDB" id="X1SCD7"/>
<reference evidence="1" key="1">
    <citation type="journal article" date="2014" name="Front. Microbiol.">
        <title>High frequency of phylogenetically diverse reductive dehalogenase-homologous genes in deep subseafloor sedimentary metagenomes.</title>
        <authorList>
            <person name="Kawai M."/>
            <person name="Futagami T."/>
            <person name="Toyoda A."/>
            <person name="Takaki Y."/>
            <person name="Nishi S."/>
            <person name="Hori S."/>
            <person name="Arai W."/>
            <person name="Tsubouchi T."/>
            <person name="Morono Y."/>
            <person name="Uchiyama I."/>
            <person name="Ito T."/>
            <person name="Fujiyama A."/>
            <person name="Inagaki F."/>
            <person name="Takami H."/>
        </authorList>
    </citation>
    <scope>NUCLEOTIDE SEQUENCE</scope>
    <source>
        <strain evidence="1">Expedition CK06-06</strain>
    </source>
</reference>
<gene>
    <name evidence="1" type="ORF">S12H4_16213</name>
</gene>